<name>A0A2S7ETH1_9XANT</name>
<gene>
    <name evidence="2" type="ORF">XhyaCFBP1156_15210</name>
</gene>
<dbReference type="OrthoDB" id="8788664at2"/>
<dbReference type="Pfam" id="PF01833">
    <property type="entry name" value="TIG"/>
    <property type="match status" value="1"/>
</dbReference>
<organism evidence="2 3">
    <name type="scientific">Xanthomonas hyacinthi</name>
    <dbReference type="NCBI Taxonomy" id="56455"/>
    <lineage>
        <taxon>Bacteria</taxon>
        <taxon>Pseudomonadati</taxon>
        <taxon>Pseudomonadota</taxon>
        <taxon>Gammaproteobacteria</taxon>
        <taxon>Lysobacterales</taxon>
        <taxon>Lysobacteraceae</taxon>
        <taxon>Xanthomonas</taxon>
    </lineage>
</organism>
<accession>A0A2S7ETH1</accession>
<dbReference type="InterPro" id="IPR013783">
    <property type="entry name" value="Ig-like_fold"/>
</dbReference>
<dbReference type="Proteomes" id="UP000238261">
    <property type="component" value="Unassembled WGS sequence"/>
</dbReference>
<evidence type="ECO:0000313" key="2">
    <source>
        <dbReference type="EMBL" id="PPU96448.1"/>
    </source>
</evidence>
<evidence type="ECO:0000259" key="1">
    <source>
        <dbReference type="Pfam" id="PF01833"/>
    </source>
</evidence>
<dbReference type="InterPro" id="IPR014756">
    <property type="entry name" value="Ig_E-set"/>
</dbReference>
<reference evidence="3" key="1">
    <citation type="submission" date="2016-08" db="EMBL/GenBank/DDBJ databases">
        <authorList>
            <person name="Merda D."/>
            <person name="Briand M."/>
            <person name="Taghouti G."/>
            <person name="Carrere S."/>
            <person name="Gouzy J."/>
            <person name="Portier P."/>
            <person name="Jacques M.-A."/>
            <person name="Fischer-Le Saux M."/>
        </authorList>
    </citation>
    <scope>NUCLEOTIDE SEQUENCE [LARGE SCALE GENOMIC DNA]</scope>
    <source>
        <strain evidence="3">CFBP1156</strain>
    </source>
</reference>
<dbReference type="EMBL" id="MDEG01000015">
    <property type="protein sequence ID" value="PPU96448.1"/>
    <property type="molecule type" value="Genomic_DNA"/>
</dbReference>
<dbReference type="RefSeq" id="WP_104558709.1">
    <property type="nucleotide sequence ID" value="NZ_CP043476.1"/>
</dbReference>
<sequence>MLLSHEPAGCACASEAKTNAFASIAANLASRARHWGRACLSLLLFACLSGIHAQAFADTAVTGALKSDAHWTRDAGPYVVSGHLLLQEGALLTIDAGTEVFMQAGARVSIERGGIHANGTLDAPIRVRSAKSRNGAAAAPGDYGPWTFTAGTSADTRLDHVRFEHGQGLAVLGAAPVFNYVEVRSAQGAAISIDLAASPSGVGNHAEGNTLNAIAVPAGDIVDNVSWGLRGIPYLVQSGTVSVGRSPAIATVTPRTVERGQTVSLSVDGTRLEGLSMVGTDNSGVVLTPIGTSSSTRASLQAKVAADARLGAATLRMTVDAGELTLPAAFDVAQPTPVVTAVAPDKVFAGSGVSELTVTGRNFVAESEVLVNAASIPTRQVSATELKAELPQQDQAGTLKLQVRIPDGVVHGQYLTSNAVNLTVEQPVPPSISFEPTPIAVPPDNKPHQVTLRLSRADNRDHTLNLSISDPLKATVSPSSLTIAAGQTVARLTVTPLAQGSVALRTQSSTLGDASVPMFITQDFSGINTSHALPVGVFVEGDPVAGERYEGVVHGVVGVGVGSVLTGLSPSGWAAGATQRVGVSGVAIAAGVQITVVPETGISVSAAQVAADGRLAEVDVQIATDVAAGPRRLVVRDASGSLLTFADAAQAAVYVGAGLPQIDSITPMVVLRDSTTSATVRGRNLQNVRLELSPADGLVLDAMPVISADGTELTAGVHVAANAALGDRVLRASNAVGTSSPAASSANTLRIVSGFEATYRWEAPLVGVTVGEPEPVIQEITPVPTQSVGVVVGASITAVSPRAAIVGHAVSVTVRGQGLQAVTSVAMVPADGLTLGALSVNTEGTELVFDVEVAADAAANLRRLVLGTATGPMTFADVNDGAFRVSKPVPEVDSVSPYLLLRGGAAQTVIVRGRYLDNASDVRVSPADGVTVIRPLTANADGTELTLSLQATASAATGLRTLLVTTPAGDSVGAASAHNTVRVVAELGGNVPDLPAPLVGVLVGEAESVAYEGALVAPLVGVSVEEPPPPVETVETQAGGEAVGVLVGAMASGQSVDGWLQGASGTLQVSGVNLQGVQSVQATPANGLLFDTPSINADGSELSVGITVAQDATLGARRLRLVTADGQVVWMPPLAAAFGIGHLPSIDSITPIVLNAGDTVEMTVRGKDLLSVTGVKLTPAAGIRLLGAPAWSQDASSEILKFSLMLDSDAATGSRVLQLVVPGGSSSATPSPVNTFNVVPAQ</sequence>
<protein>
    <recommendedName>
        <fullName evidence="1">IPT/TIG domain-containing protein</fullName>
    </recommendedName>
</protein>
<keyword evidence="3" id="KW-1185">Reference proteome</keyword>
<dbReference type="CDD" id="cd00102">
    <property type="entry name" value="IPT"/>
    <property type="match status" value="1"/>
</dbReference>
<dbReference type="InterPro" id="IPR002909">
    <property type="entry name" value="IPT_dom"/>
</dbReference>
<comment type="caution">
    <text evidence="2">The sequence shown here is derived from an EMBL/GenBank/DDBJ whole genome shotgun (WGS) entry which is preliminary data.</text>
</comment>
<dbReference type="AlphaFoldDB" id="A0A2S7ETH1"/>
<dbReference type="Gene3D" id="2.60.40.10">
    <property type="entry name" value="Immunoglobulins"/>
    <property type="match status" value="7"/>
</dbReference>
<evidence type="ECO:0000313" key="3">
    <source>
        <dbReference type="Proteomes" id="UP000238261"/>
    </source>
</evidence>
<dbReference type="SUPFAM" id="SSF81296">
    <property type="entry name" value="E set domains"/>
    <property type="match status" value="1"/>
</dbReference>
<feature type="domain" description="IPT/TIG" evidence="1">
    <location>
        <begin position="337"/>
        <end position="422"/>
    </location>
</feature>
<proteinExistence type="predicted"/>